<dbReference type="GO" id="GO:0008168">
    <property type="term" value="F:methyltransferase activity"/>
    <property type="evidence" value="ECO:0007669"/>
    <property type="project" value="UniProtKB-KW"/>
</dbReference>
<dbReference type="SUPFAM" id="SSF118196">
    <property type="entry name" value="YaeB-like"/>
    <property type="match status" value="1"/>
</dbReference>
<proteinExistence type="inferred from homology"/>
<name>A0A7U4SVZ2_9BURK</name>
<accession>A0A7U4SVZ2</accession>
<dbReference type="EMBL" id="CP065687">
    <property type="protein sequence ID" value="QPS46004.1"/>
    <property type="molecule type" value="Genomic_DNA"/>
</dbReference>
<reference evidence="3 4" key="1">
    <citation type="submission" date="2020-12" db="EMBL/GenBank/DDBJ databases">
        <title>FDA dAtabase for Regulatory Grade micrObial Sequences (FDA-ARGOS): Supporting development and validation of Infectious Disease Dx tests.</title>
        <authorList>
            <person name="Nelson B."/>
            <person name="Plummer A."/>
            <person name="Tallon L."/>
            <person name="Sadzewicz L."/>
            <person name="Zhao X."/>
            <person name="Boylan J."/>
            <person name="Ott S."/>
            <person name="Bowen H."/>
            <person name="Vavikolanu K."/>
            <person name="Mehta A."/>
            <person name="Aluvathingal J."/>
            <person name="Nadendla S."/>
            <person name="Myers T."/>
            <person name="Yan Y."/>
            <person name="Sichtig H."/>
        </authorList>
    </citation>
    <scope>NUCLEOTIDE SEQUENCE [LARGE SCALE GENOMIC DNA]</scope>
    <source>
        <strain evidence="3 4">FDAARGOS_899</strain>
    </source>
</reference>
<dbReference type="InterPro" id="IPR023370">
    <property type="entry name" value="TrmO-like_N"/>
</dbReference>
<comment type="similarity">
    <text evidence="2">Belongs to the tRNA methyltransferase O family.</text>
</comment>
<keyword evidence="3" id="KW-0489">Methyltransferase</keyword>
<dbReference type="PANTHER" id="PTHR12818:SF0">
    <property type="entry name" value="TRNA (ADENINE(37)-N6)-METHYLTRANSFERASE"/>
    <property type="match status" value="1"/>
</dbReference>
<organism evidence="3 4">
    <name type="scientific">Burkholderia humptydooensis</name>
    <dbReference type="NCBI Taxonomy" id="430531"/>
    <lineage>
        <taxon>Bacteria</taxon>
        <taxon>Pseudomonadati</taxon>
        <taxon>Pseudomonadota</taxon>
        <taxon>Betaproteobacteria</taxon>
        <taxon>Burkholderiales</taxon>
        <taxon>Burkholderiaceae</taxon>
        <taxon>Burkholderia</taxon>
        <taxon>pseudomallei group</taxon>
    </lineage>
</organism>
<evidence type="ECO:0000313" key="4">
    <source>
        <dbReference type="Proteomes" id="UP000594943"/>
    </source>
</evidence>
<dbReference type="AlphaFoldDB" id="A0A7U4SVZ2"/>
<keyword evidence="3" id="KW-0808">Transferase</keyword>
<dbReference type="InterPro" id="IPR040372">
    <property type="entry name" value="YaeB-like"/>
</dbReference>
<dbReference type="PANTHER" id="PTHR12818">
    <property type="entry name" value="TRNA (ADENINE(37)-N6)-METHYLTRANSFERASE"/>
    <property type="match status" value="1"/>
</dbReference>
<evidence type="ECO:0000313" key="3">
    <source>
        <dbReference type="EMBL" id="QPS46004.1"/>
    </source>
</evidence>
<accession>A0A7T2U5I2</accession>
<protein>
    <submittedName>
        <fullName evidence="3">SAM-dependent methyltransferase</fullName>
    </submittedName>
</protein>
<dbReference type="Proteomes" id="UP000594943">
    <property type="component" value="Chromosome 2"/>
</dbReference>
<dbReference type="GO" id="GO:0032259">
    <property type="term" value="P:methylation"/>
    <property type="evidence" value="ECO:0007669"/>
    <property type="project" value="UniProtKB-KW"/>
</dbReference>
<dbReference type="Gene3D" id="2.40.30.70">
    <property type="entry name" value="YaeB-like"/>
    <property type="match status" value="1"/>
</dbReference>
<dbReference type="RefSeq" id="WP_009915905.1">
    <property type="nucleotide sequence ID" value="NZ_CP065687.1"/>
</dbReference>
<sequence length="155" mass="17199">MVPIGRVASPRVELIDDHWGAIESAITIDSPALSDDALMGLDTFSHIEVIYHLNQVPSQEIERGARHPRGRADWPKVGILAQRAKGRPNLIGVSRCQLLSVEGRTLRVRGLDAVDGTPVLDIKPYLEEFGPIGRVSQPAWSHEVMKDYYILQPSE</sequence>
<dbReference type="PROSITE" id="PS51668">
    <property type="entry name" value="TSAA_2"/>
    <property type="match status" value="1"/>
</dbReference>
<dbReference type="CDD" id="cd09281">
    <property type="entry name" value="UPF0066"/>
    <property type="match status" value="1"/>
</dbReference>
<dbReference type="InterPro" id="IPR036413">
    <property type="entry name" value="YaeB-like_sf"/>
</dbReference>
<gene>
    <name evidence="3" type="ORF">I6G56_28190</name>
</gene>
<keyword evidence="1" id="KW-0949">S-adenosyl-L-methionine</keyword>
<dbReference type="InterPro" id="IPR036414">
    <property type="entry name" value="YaeB_N_sf"/>
</dbReference>
<dbReference type="Pfam" id="PF01980">
    <property type="entry name" value="TrmO_N"/>
    <property type="match status" value="1"/>
</dbReference>
<dbReference type="KEGG" id="bhg:I6G56_28190"/>
<evidence type="ECO:0000256" key="2">
    <source>
        <dbReference type="ARBA" id="ARBA00033753"/>
    </source>
</evidence>
<evidence type="ECO:0000256" key="1">
    <source>
        <dbReference type="ARBA" id="ARBA00022691"/>
    </source>
</evidence>